<dbReference type="EMBL" id="FORI01000003">
    <property type="protein sequence ID" value="SFI63791.1"/>
    <property type="molecule type" value="Genomic_DNA"/>
</dbReference>
<dbReference type="InterPro" id="IPR001054">
    <property type="entry name" value="A/G_cyclase"/>
</dbReference>
<dbReference type="CDD" id="cd06225">
    <property type="entry name" value="HAMP"/>
    <property type="match status" value="1"/>
</dbReference>
<keyword evidence="1" id="KW-0472">Membrane</keyword>
<reference evidence="4" key="1">
    <citation type="submission" date="2016-10" db="EMBL/GenBank/DDBJ databases">
        <authorList>
            <person name="Varghese N."/>
            <person name="Submissions S."/>
        </authorList>
    </citation>
    <scope>NUCLEOTIDE SEQUENCE [LARGE SCALE GENOMIC DNA]</scope>
    <source>
        <strain evidence="4">XBD1002</strain>
    </source>
</reference>
<dbReference type="Pfam" id="PF00211">
    <property type="entry name" value="Guanylate_cyc"/>
    <property type="match status" value="1"/>
</dbReference>
<dbReference type="GO" id="GO:0006171">
    <property type="term" value="P:cAMP biosynthetic process"/>
    <property type="evidence" value="ECO:0007669"/>
    <property type="project" value="TreeGrafter"/>
</dbReference>
<dbReference type="PROSITE" id="PS50125">
    <property type="entry name" value="GUANYLATE_CYCLASE_2"/>
    <property type="match status" value="1"/>
</dbReference>
<evidence type="ECO:0000313" key="4">
    <source>
        <dbReference type="Proteomes" id="UP000182737"/>
    </source>
</evidence>
<dbReference type="PANTHER" id="PTHR43081">
    <property type="entry name" value="ADENYLATE CYCLASE, TERMINAL-DIFFERENTIATION SPECIFIC-RELATED"/>
    <property type="match status" value="1"/>
</dbReference>
<dbReference type="Gene3D" id="6.10.340.10">
    <property type="match status" value="1"/>
</dbReference>
<feature type="domain" description="Guanylate cyclase" evidence="2">
    <location>
        <begin position="419"/>
        <end position="598"/>
    </location>
</feature>
<name>A0A1I3JU52_9SPIR</name>
<evidence type="ECO:0000313" key="3">
    <source>
        <dbReference type="EMBL" id="SFI63791.1"/>
    </source>
</evidence>
<accession>A0A1I3JU52</accession>
<organism evidence="3 4">
    <name type="scientific">Treponema bryantii</name>
    <dbReference type="NCBI Taxonomy" id="163"/>
    <lineage>
        <taxon>Bacteria</taxon>
        <taxon>Pseudomonadati</taxon>
        <taxon>Spirochaetota</taxon>
        <taxon>Spirochaetia</taxon>
        <taxon>Spirochaetales</taxon>
        <taxon>Treponemataceae</taxon>
        <taxon>Treponema</taxon>
    </lineage>
</organism>
<dbReference type="RefSeq" id="WP_074931086.1">
    <property type="nucleotide sequence ID" value="NZ_FORI01000003.1"/>
</dbReference>
<evidence type="ECO:0000259" key="2">
    <source>
        <dbReference type="PROSITE" id="PS50125"/>
    </source>
</evidence>
<keyword evidence="1" id="KW-0812">Transmembrane</keyword>
<dbReference type="SUPFAM" id="SSF55073">
    <property type="entry name" value="Nucleotide cyclase"/>
    <property type="match status" value="1"/>
</dbReference>
<keyword evidence="1" id="KW-1133">Transmembrane helix</keyword>
<dbReference type="OrthoDB" id="9806704at2"/>
<evidence type="ECO:0000256" key="1">
    <source>
        <dbReference type="SAM" id="Phobius"/>
    </source>
</evidence>
<dbReference type="GO" id="GO:0004016">
    <property type="term" value="F:adenylate cyclase activity"/>
    <property type="evidence" value="ECO:0007669"/>
    <property type="project" value="UniProtKB-ARBA"/>
</dbReference>
<dbReference type="AlphaFoldDB" id="A0A1I3JU52"/>
<dbReference type="GO" id="GO:0035556">
    <property type="term" value="P:intracellular signal transduction"/>
    <property type="evidence" value="ECO:0007669"/>
    <property type="project" value="InterPro"/>
</dbReference>
<feature type="transmembrane region" description="Helical" evidence="1">
    <location>
        <begin position="318"/>
        <end position="340"/>
    </location>
</feature>
<dbReference type="InterPro" id="IPR050697">
    <property type="entry name" value="Adenylyl/Guanylyl_Cyclase_3/4"/>
</dbReference>
<sequence length="730" mass="81960">MSKKKDSTKNVNRYDVKFPIGVKLAVIIGFIVLVSLGTVTYLNSHFVGEDVKITAENNNLSTNTRAASTMEDKISTIRSNVFQLLDLLNVVSGGRQAALARQAEAFFFERNQDIASIYILSENSVSKPESTDSKILNSRFFLSNELDTSVMETFIQASTSEIKRSCSGETIALNASPFFGIPVMSILFSYKENGLDQTCIITFSIESISDILGTDSINTTFIINDSDELLSHPETDRILRGESLKNYPLVTAMRQNNQNNDDSRQIPFINVETIDGKEKKVEYYGAYEKLSFGDIVVLTTVPISSVLEGVLTTRRNNIYLMGVVFFLSIIFILTFSRFAISRHLRKLTAAAEEIKLGNFESDIFEHLHTKRKDEIGVLNQSTKDELYSLNTFAKFTNRNVAKAIARQEIDFNPHLKDVTIFFSDIRGFTAISDGFKNRFGNDSPSEIIGFLNDYMSRMVNCIVLSHGNIDKFEGDAIMAVWGIMRNDSLEFEDMADSDPRKKELQKIHDDHVMEDATNAIRGTIAMRYALMKYNKEAEAFTKAHENEPKAKYKPHIRIGSGLNTGRATCGLMGADMGKDGKMEYTAIGDAVNFASRTESSNKPCGTDILITEDTYSLLKKRFIKCQENNFTIADADKANELIVEQIPVEFEVKGKGTQHFYGVVNMPQFDIEEFFKPNEPDFKADPDCARALGPNGPKTLNEVRNLLGIPIPEFEKVNLNEEENKIQVKQ</sequence>
<feature type="transmembrane region" description="Helical" evidence="1">
    <location>
        <begin position="20"/>
        <end position="42"/>
    </location>
</feature>
<dbReference type="InterPro" id="IPR029787">
    <property type="entry name" value="Nucleotide_cyclase"/>
</dbReference>
<dbReference type="Gene3D" id="3.30.70.1230">
    <property type="entry name" value="Nucleotide cyclase"/>
    <property type="match status" value="1"/>
</dbReference>
<proteinExistence type="predicted"/>
<protein>
    <submittedName>
        <fullName evidence="3">Adenylate cyclase</fullName>
    </submittedName>
</protein>
<dbReference type="SMART" id="SM00044">
    <property type="entry name" value="CYCc"/>
    <property type="match status" value="1"/>
</dbReference>
<keyword evidence="4" id="KW-1185">Reference proteome</keyword>
<dbReference type="PANTHER" id="PTHR43081:SF1">
    <property type="entry name" value="ADENYLATE CYCLASE, TERMINAL-DIFFERENTIATION SPECIFIC"/>
    <property type="match status" value="1"/>
</dbReference>
<gene>
    <name evidence="3" type="ORF">SAMN04487775_103249</name>
</gene>
<dbReference type="CDD" id="cd07302">
    <property type="entry name" value="CHD"/>
    <property type="match status" value="1"/>
</dbReference>
<dbReference type="Proteomes" id="UP000182737">
    <property type="component" value="Unassembled WGS sequence"/>
</dbReference>